<dbReference type="EMBL" id="ML208267">
    <property type="protein sequence ID" value="TFK74631.1"/>
    <property type="molecule type" value="Genomic_DNA"/>
</dbReference>
<name>A0ACD3B9W0_9AGAR</name>
<organism evidence="1 2">
    <name type="scientific">Pluteus cervinus</name>
    <dbReference type="NCBI Taxonomy" id="181527"/>
    <lineage>
        <taxon>Eukaryota</taxon>
        <taxon>Fungi</taxon>
        <taxon>Dikarya</taxon>
        <taxon>Basidiomycota</taxon>
        <taxon>Agaricomycotina</taxon>
        <taxon>Agaricomycetes</taxon>
        <taxon>Agaricomycetidae</taxon>
        <taxon>Agaricales</taxon>
        <taxon>Pluteineae</taxon>
        <taxon>Pluteaceae</taxon>
        <taxon>Pluteus</taxon>
    </lineage>
</organism>
<evidence type="ECO:0000313" key="2">
    <source>
        <dbReference type="Proteomes" id="UP000308600"/>
    </source>
</evidence>
<gene>
    <name evidence="1" type="ORF">BDN72DRAFT_759302</name>
</gene>
<proteinExistence type="predicted"/>
<accession>A0ACD3B9W0</accession>
<evidence type="ECO:0000313" key="1">
    <source>
        <dbReference type="EMBL" id="TFK74631.1"/>
    </source>
</evidence>
<sequence length="270" mass="30472">MFTTLVDGSNFILISGDPNPQEFFVLKDLLAMASPFFKDMLTLPQSLNDTRDIPTITVTETGNCIELLLQFVYPTPEPRVDTLDDLVPVLRAAIKYDLTIAVERLRRRLVSFDFLRTSPIRVYGIASQLELTEEANMAAQHVLRENALKSAKADDLHHVSAYWYHQLLTLKQRRIDEARKMLVPPENLKCMQCNSFGHGASGLPNWWHDFVKRAQAELAERPMTDTIFSMQFIAQSATSGCPRCPLSLLEAVSSLTRLKSDMDTALDAVQ</sequence>
<dbReference type="Proteomes" id="UP000308600">
    <property type="component" value="Unassembled WGS sequence"/>
</dbReference>
<keyword evidence="2" id="KW-1185">Reference proteome</keyword>
<protein>
    <submittedName>
        <fullName evidence="1">Uncharacterized protein</fullName>
    </submittedName>
</protein>
<reference evidence="1 2" key="1">
    <citation type="journal article" date="2019" name="Nat. Ecol. Evol.">
        <title>Megaphylogeny resolves global patterns of mushroom evolution.</title>
        <authorList>
            <person name="Varga T."/>
            <person name="Krizsan K."/>
            <person name="Foldi C."/>
            <person name="Dima B."/>
            <person name="Sanchez-Garcia M."/>
            <person name="Sanchez-Ramirez S."/>
            <person name="Szollosi G.J."/>
            <person name="Szarkandi J.G."/>
            <person name="Papp V."/>
            <person name="Albert L."/>
            <person name="Andreopoulos W."/>
            <person name="Angelini C."/>
            <person name="Antonin V."/>
            <person name="Barry K.W."/>
            <person name="Bougher N.L."/>
            <person name="Buchanan P."/>
            <person name="Buyck B."/>
            <person name="Bense V."/>
            <person name="Catcheside P."/>
            <person name="Chovatia M."/>
            <person name="Cooper J."/>
            <person name="Damon W."/>
            <person name="Desjardin D."/>
            <person name="Finy P."/>
            <person name="Geml J."/>
            <person name="Haridas S."/>
            <person name="Hughes K."/>
            <person name="Justo A."/>
            <person name="Karasinski D."/>
            <person name="Kautmanova I."/>
            <person name="Kiss B."/>
            <person name="Kocsube S."/>
            <person name="Kotiranta H."/>
            <person name="LaButti K.M."/>
            <person name="Lechner B.E."/>
            <person name="Liimatainen K."/>
            <person name="Lipzen A."/>
            <person name="Lukacs Z."/>
            <person name="Mihaltcheva S."/>
            <person name="Morgado L.N."/>
            <person name="Niskanen T."/>
            <person name="Noordeloos M.E."/>
            <person name="Ohm R.A."/>
            <person name="Ortiz-Santana B."/>
            <person name="Ovrebo C."/>
            <person name="Racz N."/>
            <person name="Riley R."/>
            <person name="Savchenko A."/>
            <person name="Shiryaev A."/>
            <person name="Soop K."/>
            <person name="Spirin V."/>
            <person name="Szebenyi C."/>
            <person name="Tomsovsky M."/>
            <person name="Tulloss R.E."/>
            <person name="Uehling J."/>
            <person name="Grigoriev I.V."/>
            <person name="Vagvolgyi C."/>
            <person name="Papp T."/>
            <person name="Martin F.M."/>
            <person name="Miettinen O."/>
            <person name="Hibbett D.S."/>
            <person name="Nagy L.G."/>
        </authorList>
    </citation>
    <scope>NUCLEOTIDE SEQUENCE [LARGE SCALE GENOMIC DNA]</scope>
    <source>
        <strain evidence="1 2">NL-1719</strain>
    </source>
</reference>